<dbReference type="InterPro" id="IPR007197">
    <property type="entry name" value="rSAM"/>
</dbReference>
<dbReference type="SUPFAM" id="SSF102114">
    <property type="entry name" value="Radical SAM enzymes"/>
    <property type="match status" value="1"/>
</dbReference>
<dbReference type="PANTHER" id="PTHR11135">
    <property type="entry name" value="HISTONE ACETYLTRANSFERASE-RELATED"/>
    <property type="match status" value="1"/>
</dbReference>
<feature type="domain" description="Radical SAM core" evidence="7">
    <location>
        <begin position="1"/>
        <end position="236"/>
    </location>
</feature>
<dbReference type="InterPro" id="IPR039661">
    <property type="entry name" value="ELP3"/>
</dbReference>
<keyword evidence="9" id="KW-1185">Reference proteome</keyword>
<dbReference type="GO" id="GO:0003824">
    <property type="term" value="F:catalytic activity"/>
    <property type="evidence" value="ECO:0007669"/>
    <property type="project" value="InterPro"/>
</dbReference>
<dbReference type="PROSITE" id="PS51918">
    <property type="entry name" value="RADICAL_SAM"/>
    <property type="match status" value="1"/>
</dbReference>
<keyword evidence="6" id="KW-0411">Iron-sulfur</keyword>
<dbReference type="PANTHER" id="PTHR11135:SF0">
    <property type="entry name" value="ELONGATOR COMPLEX PROTEIN 3"/>
    <property type="match status" value="1"/>
</dbReference>
<accession>A0A1M4S5J6</accession>
<evidence type="ECO:0000256" key="5">
    <source>
        <dbReference type="ARBA" id="ARBA00023004"/>
    </source>
</evidence>
<keyword evidence="5" id="KW-0408">Iron</keyword>
<dbReference type="CDD" id="cd01335">
    <property type="entry name" value="Radical_SAM"/>
    <property type="match status" value="1"/>
</dbReference>
<dbReference type="AlphaFoldDB" id="A0A1M4S5J6"/>
<evidence type="ECO:0000259" key="7">
    <source>
        <dbReference type="PROSITE" id="PS51918"/>
    </source>
</evidence>
<organism evidence="8 9">
    <name type="scientific">Alkalibacter saccharofermentans DSM 14828</name>
    <dbReference type="NCBI Taxonomy" id="1120975"/>
    <lineage>
        <taxon>Bacteria</taxon>
        <taxon>Bacillati</taxon>
        <taxon>Bacillota</taxon>
        <taxon>Clostridia</taxon>
        <taxon>Eubacteriales</taxon>
        <taxon>Eubacteriaceae</taxon>
        <taxon>Alkalibacter</taxon>
    </lineage>
</organism>
<evidence type="ECO:0000256" key="3">
    <source>
        <dbReference type="ARBA" id="ARBA00022691"/>
    </source>
</evidence>
<dbReference type="SFLD" id="SFLDS00029">
    <property type="entry name" value="Radical_SAM"/>
    <property type="match status" value="1"/>
</dbReference>
<keyword evidence="4" id="KW-0479">Metal-binding</keyword>
<dbReference type="GO" id="GO:0005737">
    <property type="term" value="C:cytoplasm"/>
    <property type="evidence" value="ECO:0007669"/>
    <property type="project" value="TreeGrafter"/>
</dbReference>
<dbReference type="InterPro" id="IPR023404">
    <property type="entry name" value="rSAM_horseshoe"/>
</dbReference>
<dbReference type="SFLD" id="SFLDG01086">
    <property type="entry name" value="elongater_protein-like"/>
    <property type="match status" value="1"/>
</dbReference>
<dbReference type="OrthoDB" id="9815044at2"/>
<keyword evidence="2" id="KW-0004">4Fe-4S</keyword>
<dbReference type="InterPro" id="IPR032432">
    <property type="entry name" value="Radical_SAM_C"/>
</dbReference>
<evidence type="ECO:0000313" key="9">
    <source>
        <dbReference type="Proteomes" id="UP000184251"/>
    </source>
</evidence>
<evidence type="ECO:0000256" key="4">
    <source>
        <dbReference type="ARBA" id="ARBA00022723"/>
    </source>
</evidence>
<evidence type="ECO:0000256" key="6">
    <source>
        <dbReference type="ARBA" id="ARBA00023014"/>
    </source>
</evidence>
<dbReference type="InterPro" id="IPR058240">
    <property type="entry name" value="rSAM_sf"/>
</dbReference>
<dbReference type="GO" id="GO:0002926">
    <property type="term" value="P:tRNA wobble base 5-methoxycarbonylmethyl-2-thiouridinylation"/>
    <property type="evidence" value="ECO:0007669"/>
    <property type="project" value="TreeGrafter"/>
</dbReference>
<dbReference type="Pfam" id="PF16199">
    <property type="entry name" value="Radical_SAM_C"/>
    <property type="match status" value="1"/>
</dbReference>
<proteinExistence type="predicted"/>
<comment type="cofactor">
    <cofactor evidence="1">
        <name>[4Fe-4S] cluster</name>
        <dbReference type="ChEBI" id="CHEBI:49883"/>
    </cofactor>
</comment>
<sequence length="361" mass="40703">MRNKIIPIFIPHEGCPHDCSFCNQKKISGSVKVPGEEEIQNTIQMYVDSNDESSKFTIAYYGGSFTAIEEEKQMALLQLAKTNMENGKIHGIRVSTRPDYLNEENVRLLKSYSVEHVEIGIQSTDPVVLSLANRHYDLDGIKEAVQNLKKSEINWGFQIMVGLPGDNRRKLLKTTFDLIHLKPSTLRIYPCLVIKDTQLEQFYYEGSYKPLPLQEAVDLVKIPFIAFTEKEIPIIRTGLHASKSLGESGNVIAGPNHPSFGEIVVSSIIFDMICGYLDAQEFSGNITIGCSLKMRSKVSGNKNFVLCKLKDRYGVDILIQSDDSLENMISIKSIHGDVKLSLGNYYKETVKEYESEYNISR</sequence>
<dbReference type="GO" id="GO:0046872">
    <property type="term" value="F:metal ion binding"/>
    <property type="evidence" value="ECO:0007669"/>
    <property type="project" value="UniProtKB-KW"/>
</dbReference>
<keyword evidence="3" id="KW-0949">S-adenosyl-L-methionine</keyword>
<dbReference type="SMART" id="SM00729">
    <property type="entry name" value="Elp3"/>
    <property type="match status" value="1"/>
</dbReference>
<evidence type="ECO:0000256" key="1">
    <source>
        <dbReference type="ARBA" id="ARBA00001966"/>
    </source>
</evidence>
<name>A0A1M4S5J6_9FIRM</name>
<dbReference type="GO" id="GO:0051539">
    <property type="term" value="F:4 iron, 4 sulfur cluster binding"/>
    <property type="evidence" value="ECO:0007669"/>
    <property type="project" value="UniProtKB-KW"/>
</dbReference>
<evidence type="ECO:0000313" key="8">
    <source>
        <dbReference type="EMBL" id="SHE27484.1"/>
    </source>
</evidence>
<dbReference type="Pfam" id="PF04055">
    <property type="entry name" value="Radical_SAM"/>
    <property type="match status" value="1"/>
</dbReference>
<dbReference type="Gene3D" id="3.80.30.20">
    <property type="entry name" value="tm_1862 like domain"/>
    <property type="match status" value="1"/>
</dbReference>
<dbReference type="InterPro" id="IPR006638">
    <property type="entry name" value="Elp3/MiaA/NifB-like_rSAM"/>
</dbReference>
<dbReference type="SFLD" id="SFLDG01082">
    <property type="entry name" value="B12-binding_domain_containing"/>
    <property type="match status" value="1"/>
</dbReference>
<dbReference type="STRING" id="1120975.SAMN02746064_00080"/>
<reference evidence="8 9" key="1">
    <citation type="submission" date="2016-11" db="EMBL/GenBank/DDBJ databases">
        <authorList>
            <person name="Jaros S."/>
            <person name="Januszkiewicz K."/>
            <person name="Wedrychowicz H."/>
        </authorList>
    </citation>
    <scope>NUCLEOTIDE SEQUENCE [LARGE SCALE GENOMIC DNA]</scope>
    <source>
        <strain evidence="8 9">DSM 14828</strain>
    </source>
</reference>
<evidence type="ECO:0000256" key="2">
    <source>
        <dbReference type="ARBA" id="ARBA00022485"/>
    </source>
</evidence>
<gene>
    <name evidence="8" type="ORF">SAMN02746064_00080</name>
</gene>
<dbReference type="Proteomes" id="UP000184251">
    <property type="component" value="Unassembled WGS sequence"/>
</dbReference>
<protein>
    <submittedName>
        <fullName evidence="8">Radical_SAM C-terminal domain-containing protein</fullName>
    </submittedName>
</protein>
<dbReference type="RefSeq" id="WP_073269088.1">
    <property type="nucleotide sequence ID" value="NZ_FQTU01000001.1"/>
</dbReference>
<dbReference type="EMBL" id="FQTU01000001">
    <property type="protein sequence ID" value="SHE27484.1"/>
    <property type="molecule type" value="Genomic_DNA"/>
</dbReference>